<dbReference type="SUPFAM" id="SSF56601">
    <property type="entry name" value="beta-lactamase/transpeptidase-like"/>
    <property type="match status" value="1"/>
</dbReference>
<organism evidence="3 4">
    <name type="scientific">Rubellimicrobium rubrum</name>
    <dbReference type="NCBI Taxonomy" id="2585369"/>
    <lineage>
        <taxon>Bacteria</taxon>
        <taxon>Pseudomonadati</taxon>
        <taxon>Pseudomonadota</taxon>
        <taxon>Alphaproteobacteria</taxon>
        <taxon>Rhodobacterales</taxon>
        <taxon>Roseobacteraceae</taxon>
        <taxon>Rubellimicrobium</taxon>
    </lineage>
</organism>
<keyword evidence="1" id="KW-0472">Membrane</keyword>
<comment type="caution">
    <text evidence="3">The sequence shown here is derived from an EMBL/GenBank/DDBJ whole genome shotgun (WGS) entry which is preliminary data.</text>
</comment>
<dbReference type="RefSeq" id="WP_139078251.1">
    <property type="nucleotide sequence ID" value="NZ_VDFU01000027.1"/>
</dbReference>
<accession>A0A5C4MT53</accession>
<sequence length="705" mass="75488">MAVTTDLAAQTTPDLSAKTIRSTTSLARQSALPFLVTPAWTSRLRSVTAGGLLALGAAAPGFAQAPEVEPSGAHPEGLNASAAVAPEIQPQATPLNRADLESWLDGFMPFALARGDVAGAVAVVVRDGEVLLQKGYGLADVAAGTPVLAQDTLFRVGSVSKLVTWTAVMQQVELGALDLDTDVNQYIGFTIPPFDGQPITLRHLMTHTAGFAESLRHLITDDPSHVVPMETYLRENLPPRIFPPGTTPAYSNYGTALAAHLVERASGLSFDDYIERHVFARLGMARSSFRQPLPEDLQPLVSQSYDVASGKAQPYEIVVPAPAGSLAASGADMGRFMIAHLEDGRGLLRPETAALMHDTTTRLVPPLNGMALGFYEQEVNGRRAIGHAGDTEFSHSQLMLFPAEDVGLFVAVNSNGTPGTAHAIRAALLQEFADRYFPAPPRTEERIDAATSAEHAAQMAGRYVASRGSPTTFLSILDLVAPVRLAVDEEGSLSAPAFPGTADQPQHWVETEPNVWGNAPGDTRVAAVVENGKVVRISYDAASPFLVFDRVPWWRDPAWLLPAVMTSLLVVALSALAWPAGAVARWRHGVPQPLRGKDLWGRRMTHGFSWLVLLAVVGWVAFIGLGLSRLALLGGPLDPLLRSLQILTPVIFGGLALSAAREASRAWTGTRGWGHRLWGGILLAAALLLLWVAWAYDLISWGLHY</sequence>
<keyword evidence="1" id="KW-1133">Transmembrane helix</keyword>
<dbReference type="AlphaFoldDB" id="A0A5C4MT53"/>
<gene>
    <name evidence="3" type="ORF">FHG66_17025</name>
</gene>
<dbReference type="EMBL" id="VDFU01000027">
    <property type="protein sequence ID" value="TNC47295.1"/>
    <property type="molecule type" value="Genomic_DNA"/>
</dbReference>
<reference evidence="3 4" key="1">
    <citation type="submission" date="2019-06" db="EMBL/GenBank/DDBJ databases">
        <title>YIM 131921 draft genome.</title>
        <authorList>
            <person name="Jiang L."/>
        </authorList>
    </citation>
    <scope>NUCLEOTIDE SEQUENCE [LARGE SCALE GENOMIC DNA]</scope>
    <source>
        <strain evidence="3 4">YIM 131921</strain>
    </source>
</reference>
<dbReference type="PANTHER" id="PTHR46825:SF9">
    <property type="entry name" value="BETA-LACTAMASE-RELATED DOMAIN-CONTAINING PROTEIN"/>
    <property type="match status" value="1"/>
</dbReference>
<evidence type="ECO:0000259" key="2">
    <source>
        <dbReference type="Pfam" id="PF00144"/>
    </source>
</evidence>
<dbReference type="Proteomes" id="UP000305887">
    <property type="component" value="Unassembled WGS sequence"/>
</dbReference>
<keyword evidence="4" id="KW-1185">Reference proteome</keyword>
<evidence type="ECO:0000313" key="3">
    <source>
        <dbReference type="EMBL" id="TNC47295.1"/>
    </source>
</evidence>
<dbReference type="InterPro" id="IPR050491">
    <property type="entry name" value="AmpC-like"/>
</dbReference>
<protein>
    <submittedName>
        <fullName evidence="3">Beta-lactamase family protein</fullName>
    </submittedName>
</protein>
<feature type="transmembrane region" description="Helical" evidence="1">
    <location>
        <begin position="559"/>
        <end position="586"/>
    </location>
</feature>
<feature type="transmembrane region" description="Helical" evidence="1">
    <location>
        <begin position="677"/>
        <end position="696"/>
    </location>
</feature>
<dbReference type="Pfam" id="PF00144">
    <property type="entry name" value="Beta-lactamase"/>
    <property type="match status" value="1"/>
</dbReference>
<name>A0A5C4MT53_9RHOB</name>
<dbReference type="Gene3D" id="3.40.710.10">
    <property type="entry name" value="DD-peptidase/beta-lactamase superfamily"/>
    <property type="match status" value="1"/>
</dbReference>
<evidence type="ECO:0000313" key="4">
    <source>
        <dbReference type="Proteomes" id="UP000305887"/>
    </source>
</evidence>
<dbReference type="PANTHER" id="PTHR46825">
    <property type="entry name" value="D-ALANYL-D-ALANINE-CARBOXYPEPTIDASE/ENDOPEPTIDASE AMPH"/>
    <property type="match status" value="1"/>
</dbReference>
<feature type="domain" description="Beta-lactamase-related" evidence="2">
    <location>
        <begin position="113"/>
        <end position="425"/>
    </location>
</feature>
<proteinExistence type="predicted"/>
<dbReference type="InterPro" id="IPR001466">
    <property type="entry name" value="Beta-lactam-related"/>
</dbReference>
<keyword evidence="1" id="KW-0812">Transmembrane</keyword>
<evidence type="ECO:0000256" key="1">
    <source>
        <dbReference type="SAM" id="Phobius"/>
    </source>
</evidence>
<feature type="transmembrane region" description="Helical" evidence="1">
    <location>
        <begin position="639"/>
        <end position="657"/>
    </location>
</feature>
<dbReference type="OrthoDB" id="7791015at2"/>
<dbReference type="InterPro" id="IPR012338">
    <property type="entry name" value="Beta-lactam/transpept-like"/>
</dbReference>
<feature type="transmembrane region" description="Helical" evidence="1">
    <location>
        <begin position="607"/>
        <end position="627"/>
    </location>
</feature>